<dbReference type="EMBL" id="BPLR01018218">
    <property type="protein sequence ID" value="GIY97833.1"/>
    <property type="molecule type" value="Genomic_DNA"/>
</dbReference>
<dbReference type="AlphaFoldDB" id="A0AAV4XVN9"/>
<accession>A0AAV4XVN9</accession>
<proteinExistence type="predicted"/>
<sequence length="122" mass="13677">MKVGVGQECVKGQIEIRMKECPATYVTFQWRMTFGVQKRGHAILVVTRLGTHAKCRPENNRVFCTSAPFPGGSLFLGVACDIHVKGECDLHSVLFCLGSHWQKCTSERKKARFSFALTKQQS</sequence>
<reference evidence="1 2" key="1">
    <citation type="submission" date="2021-06" db="EMBL/GenBank/DDBJ databases">
        <title>Caerostris extrusa draft genome.</title>
        <authorList>
            <person name="Kono N."/>
            <person name="Arakawa K."/>
        </authorList>
    </citation>
    <scope>NUCLEOTIDE SEQUENCE [LARGE SCALE GENOMIC DNA]</scope>
</reference>
<gene>
    <name evidence="1" type="ORF">CEXT_248231</name>
</gene>
<keyword evidence="2" id="KW-1185">Reference proteome</keyword>
<evidence type="ECO:0000313" key="1">
    <source>
        <dbReference type="EMBL" id="GIY97833.1"/>
    </source>
</evidence>
<name>A0AAV4XVN9_CAEEX</name>
<evidence type="ECO:0000313" key="2">
    <source>
        <dbReference type="Proteomes" id="UP001054945"/>
    </source>
</evidence>
<dbReference type="Proteomes" id="UP001054945">
    <property type="component" value="Unassembled WGS sequence"/>
</dbReference>
<protein>
    <submittedName>
        <fullName evidence="1">Uncharacterized protein</fullName>
    </submittedName>
</protein>
<organism evidence="1 2">
    <name type="scientific">Caerostris extrusa</name>
    <name type="common">Bark spider</name>
    <name type="synonym">Caerostris bankana</name>
    <dbReference type="NCBI Taxonomy" id="172846"/>
    <lineage>
        <taxon>Eukaryota</taxon>
        <taxon>Metazoa</taxon>
        <taxon>Ecdysozoa</taxon>
        <taxon>Arthropoda</taxon>
        <taxon>Chelicerata</taxon>
        <taxon>Arachnida</taxon>
        <taxon>Araneae</taxon>
        <taxon>Araneomorphae</taxon>
        <taxon>Entelegynae</taxon>
        <taxon>Araneoidea</taxon>
        <taxon>Araneidae</taxon>
        <taxon>Caerostris</taxon>
    </lineage>
</organism>
<comment type="caution">
    <text evidence="1">The sequence shown here is derived from an EMBL/GenBank/DDBJ whole genome shotgun (WGS) entry which is preliminary data.</text>
</comment>